<dbReference type="PANTHER" id="PTHR33783:SF4">
    <property type="entry name" value="VQ MOTIF-CONTAINING PROTEIN 9"/>
    <property type="match status" value="1"/>
</dbReference>
<dbReference type="InterPro" id="IPR008889">
    <property type="entry name" value="VQ"/>
</dbReference>
<name>A0A1J7IV31_LUPAN</name>
<feature type="region of interest" description="Disordered" evidence="1">
    <location>
        <begin position="34"/>
        <end position="69"/>
    </location>
</feature>
<protein>
    <recommendedName>
        <fullName evidence="2">VQ domain-containing protein</fullName>
    </recommendedName>
</protein>
<feature type="domain" description="VQ" evidence="2">
    <location>
        <begin position="7"/>
        <end position="30"/>
    </location>
</feature>
<dbReference type="PANTHER" id="PTHR33783">
    <property type="entry name" value="PROTEIN HAIKU1"/>
    <property type="match status" value="1"/>
</dbReference>
<evidence type="ECO:0000256" key="1">
    <source>
        <dbReference type="SAM" id="MobiDB-lite"/>
    </source>
</evidence>
<dbReference type="EMBL" id="CM007362">
    <property type="protein sequence ID" value="OIW16606.1"/>
    <property type="molecule type" value="Genomic_DNA"/>
</dbReference>
<dbReference type="Proteomes" id="UP000188354">
    <property type="component" value="Chromosome LG02"/>
</dbReference>
<organism evidence="3 4">
    <name type="scientific">Lupinus angustifolius</name>
    <name type="common">Narrow-leaved blue lupine</name>
    <dbReference type="NCBI Taxonomy" id="3871"/>
    <lineage>
        <taxon>Eukaryota</taxon>
        <taxon>Viridiplantae</taxon>
        <taxon>Streptophyta</taxon>
        <taxon>Embryophyta</taxon>
        <taxon>Tracheophyta</taxon>
        <taxon>Spermatophyta</taxon>
        <taxon>Magnoliopsida</taxon>
        <taxon>eudicotyledons</taxon>
        <taxon>Gunneridae</taxon>
        <taxon>Pentapetalae</taxon>
        <taxon>rosids</taxon>
        <taxon>fabids</taxon>
        <taxon>Fabales</taxon>
        <taxon>Fabaceae</taxon>
        <taxon>Papilionoideae</taxon>
        <taxon>50 kb inversion clade</taxon>
        <taxon>genistoids sensu lato</taxon>
        <taxon>core genistoids</taxon>
        <taxon>Genisteae</taxon>
        <taxon>Lupinus</taxon>
    </lineage>
</organism>
<dbReference type="InterPro" id="IPR039612">
    <property type="entry name" value="VQ_5/9/14"/>
</dbReference>
<gene>
    <name evidence="3" type="ORF">TanjilG_02812</name>
</gene>
<sequence>MFTQLNPPPLVYKIKKSEFKEFVQKVTGCTPKVTAQPPSIKIPNPPNTRCFRRQPPPLNTTFRSPNNPTNHINNDIVVASQPMLPPASFPSVSIGVESPINPYMNFVNDTVMSSQIPLMYPSVLFPHDQVGFPRWNDVQI</sequence>
<evidence type="ECO:0000259" key="2">
    <source>
        <dbReference type="Pfam" id="PF05678"/>
    </source>
</evidence>
<evidence type="ECO:0000313" key="4">
    <source>
        <dbReference type="Proteomes" id="UP000188354"/>
    </source>
</evidence>
<evidence type="ECO:0000313" key="3">
    <source>
        <dbReference type="EMBL" id="OIW16606.1"/>
    </source>
</evidence>
<proteinExistence type="predicted"/>
<keyword evidence="4" id="KW-1185">Reference proteome</keyword>
<dbReference type="AlphaFoldDB" id="A0A1J7IV31"/>
<reference evidence="3 4" key="1">
    <citation type="journal article" date="2017" name="Plant Biotechnol. J.">
        <title>A comprehensive draft genome sequence for lupin (Lupinus angustifolius), an emerging health food: insights into plant-microbe interactions and legume evolution.</title>
        <authorList>
            <person name="Hane J.K."/>
            <person name="Ming Y."/>
            <person name="Kamphuis L.G."/>
            <person name="Nelson M.N."/>
            <person name="Garg G."/>
            <person name="Atkins C.A."/>
            <person name="Bayer P.E."/>
            <person name="Bravo A."/>
            <person name="Bringans S."/>
            <person name="Cannon S."/>
            <person name="Edwards D."/>
            <person name="Foley R."/>
            <person name="Gao L.L."/>
            <person name="Harrison M.J."/>
            <person name="Huang W."/>
            <person name="Hurgobin B."/>
            <person name="Li S."/>
            <person name="Liu C.W."/>
            <person name="McGrath A."/>
            <person name="Morahan G."/>
            <person name="Murray J."/>
            <person name="Weller J."/>
            <person name="Jian J."/>
            <person name="Singh K.B."/>
        </authorList>
    </citation>
    <scope>NUCLEOTIDE SEQUENCE [LARGE SCALE GENOMIC DNA]</scope>
    <source>
        <strain evidence="4">cv. Tanjil</strain>
        <tissue evidence="3">Whole plant</tissue>
    </source>
</reference>
<accession>A0A1J7IV31</accession>
<feature type="compositionally biased region" description="Polar residues" evidence="1">
    <location>
        <begin position="59"/>
        <end position="69"/>
    </location>
</feature>
<dbReference type="Gramene" id="OIW16606">
    <property type="protein sequence ID" value="OIW16606"/>
    <property type="gene ID" value="TanjilG_02812"/>
</dbReference>
<dbReference type="Pfam" id="PF05678">
    <property type="entry name" value="VQ"/>
    <property type="match status" value="1"/>
</dbReference>